<organism evidence="10 11">
    <name type="scientific">Dactylonectria macrodidyma</name>
    <dbReference type="NCBI Taxonomy" id="307937"/>
    <lineage>
        <taxon>Eukaryota</taxon>
        <taxon>Fungi</taxon>
        <taxon>Dikarya</taxon>
        <taxon>Ascomycota</taxon>
        <taxon>Pezizomycotina</taxon>
        <taxon>Sordariomycetes</taxon>
        <taxon>Hypocreomycetidae</taxon>
        <taxon>Hypocreales</taxon>
        <taxon>Nectriaceae</taxon>
        <taxon>Dactylonectria</taxon>
    </lineage>
</organism>
<feature type="compositionally biased region" description="Polar residues" evidence="8">
    <location>
        <begin position="73"/>
        <end position="95"/>
    </location>
</feature>
<keyword evidence="5" id="KW-0238">DNA-binding</keyword>
<evidence type="ECO:0000256" key="2">
    <source>
        <dbReference type="ARBA" id="ARBA00022723"/>
    </source>
</evidence>
<feature type="region of interest" description="Disordered" evidence="8">
    <location>
        <begin position="1"/>
        <end position="20"/>
    </location>
</feature>
<keyword evidence="6" id="KW-0804">Transcription</keyword>
<keyword evidence="3" id="KW-0862">Zinc</keyword>
<evidence type="ECO:0000256" key="3">
    <source>
        <dbReference type="ARBA" id="ARBA00022833"/>
    </source>
</evidence>
<reference evidence="10" key="1">
    <citation type="journal article" date="2021" name="Nat. Commun.">
        <title>Genetic determinants of endophytism in the Arabidopsis root mycobiome.</title>
        <authorList>
            <person name="Mesny F."/>
            <person name="Miyauchi S."/>
            <person name="Thiergart T."/>
            <person name="Pickel B."/>
            <person name="Atanasova L."/>
            <person name="Karlsson M."/>
            <person name="Huettel B."/>
            <person name="Barry K.W."/>
            <person name="Haridas S."/>
            <person name="Chen C."/>
            <person name="Bauer D."/>
            <person name="Andreopoulos W."/>
            <person name="Pangilinan J."/>
            <person name="LaButti K."/>
            <person name="Riley R."/>
            <person name="Lipzen A."/>
            <person name="Clum A."/>
            <person name="Drula E."/>
            <person name="Henrissat B."/>
            <person name="Kohler A."/>
            <person name="Grigoriev I.V."/>
            <person name="Martin F.M."/>
            <person name="Hacquard S."/>
        </authorList>
    </citation>
    <scope>NUCLEOTIDE SEQUENCE</scope>
    <source>
        <strain evidence="10">MPI-CAGE-AT-0147</strain>
    </source>
</reference>
<feature type="region of interest" description="Disordered" evidence="8">
    <location>
        <begin position="61"/>
        <end position="129"/>
    </location>
</feature>
<dbReference type="GO" id="GO:0043565">
    <property type="term" value="F:sequence-specific DNA binding"/>
    <property type="evidence" value="ECO:0007669"/>
    <property type="project" value="TreeGrafter"/>
</dbReference>
<proteinExistence type="predicted"/>
<dbReference type="GO" id="GO:0008270">
    <property type="term" value="F:zinc ion binding"/>
    <property type="evidence" value="ECO:0007669"/>
    <property type="project" value="InterPro"/>
</dbReference>
<gene>
    <name evidence="10" type="ORF">EDB81DRAFT_940725</name>
</gene>
<dbReference type="InterPro" id="IPR052202">
    <property type="entry name" value="Yeast_MetPath_Reg"/>
</dbReference>
<evidence type="ECO:0000313" key="11">
    <source>
        <dbReference type="Proteomes" id="UP000738349"/>
    </source>
</evidence>
<dbReference type="GO" id="GO:0045944">
    <property type="term" value="P:positive regulation of transcription by RNA polymerase II"/>
    <property type="evidence" value="ECO:0007669"/>
    <property type="project" value="TreeGrafter"/>
</dbReference>
<evidence type="ECO:0000256" key="1">
    <source>
        <dbReference type="ARBA" id="ARBA00004123"/>
    </source>
</evidence>
<keyword evidence="4" id="KW-0805">Transcription regulation</keyword>
<feature type="compositionally biased region" description="Polar residues" evidence="8">
    <location>
        <begin position="1"/>
        <end position="10"/>
    </location>
</feature>
<keyword evidence="2" id="KW-0479">Metal-binding</keyword>
<accession>A0A9P9FWM4</accession>
<evidence type="ECO:0000256" key="7">
    <source>
        <dbReference type="ARBA" id="ARBA00023242"/>
    </source>
</evidence>
<keyword evidence="11" id="KW-1185">Reference proteome</keyword>
<protein>
    <recommendedName>
        <fullName evidence="9">Xylanolytic transcriptional activator regulatory domain-containing protein</fullName>
    </recommendedName>
</protein>
<dbReference type="AlphaFoldDB" id="A0A9P9FWM4"/>
<dbReference type="EMBL" id="JAGMUV010000001">
    <property type="protein sequence ID" value="KAH7176888.1"/>
    <property type="molecule type" value="Genomic_DNA"/>
</dbReference>
<dbReference type="Proteomes" id="UP000738349">
    <property type="component" value="Unassembled WGS sequence"/>
</dbReference>
<evidence type="ECO:0000256" key="6">
    <source>
        <dbReference type="ARBA" id="ARBA00023163"/>
    </source>
</evidence>
<evidence type="ECO:0000256" key="5">
    <source>
        <dbReference type="ARBA" id="ARBA00023125"/>
    </source>
</evidence>
<evidence type="ECO:0000313" key="10">
    <source>
        <dbReference type="EMBL" id="KAH7176888.1"/>
    </source>
</evidence>
<dbReference type="InterPro" id="IPR007219">
    <property type="entry name" value="XnlR_reg_dom"/>
</dbReference>
<dbReference type="SMART" id="SM00906">
    <property type="entry name" value="Fungal_trans"/>
    <property type="match status" value="1"/>
</dbReference>
<evidence type="ECO:0000256" key="4">
    <source>
        <dbReference type="ARBA" id="ARBA00023015"/>
    </source>
</evidence>
<dbReference type="OrthoDB" id="189997at2759"/>
<evidence type="ECO:0000256" key="8">
    <source>
        <dbReference type="SAM" id="MobiDB-lite"/>
    </source>
</evidence>
<comment type="subcellular location">
    <subcellularLocation>
        <location evidence="1">Nucleus</location>
    </subcellularLocation>
</comment>
<dbReference type="PANTHER" id="PTHR47782:SF14">
    <property type="entry name" value="ZN(II)2CYS6 TRANSCRIPTION FACTOR (EUROFUNG)"/>
    <property type="match status" value="1"/>
</dbReference>
<sequence length="595" mass="66612">MDVMSLSSDRLSGPAKRKRTCEHCVRRNYQRDSEANPCQYCGSPSSWQHHYRDNLVDPALQRGPIVTPRPVPQSRSSRTAGPEQRTQWQTSPTSQSLGPSPPHESPGSSNHHSIASLSQNYGSDRGNGETGTISAILSRFLNGVPETRSHPGILPNEVSLPAAASFFRTYFTVIHPQYPFLDIKLCAEYYTTWTQSLPNAVPTGWPAFFVNMIFAIGSLIESKADNSPDPKYQNLKSRAQAEQSIMTDSTSTPLIRLQAMLLSAMFALHAESTWRIAHISGAIVKFATLHSFHRLKKDFESPTNLMAIRVWSCAYNLDRAVSSALGTPVSLPDMYISAPLFEASPETQIPLPWLSDCGTSQDALFFDLKTFAHVCNIRSIQSFFMHTVEKDDIGDVIPFELEVQMLDKLRNWEDPDVISDHSVHSSHGYQSSLWLHHIAHLTRLSIFFVNKSNIFSSTADNALRASCAVCTSFRSLQKKKHIAQPWLVVISQFRAAVTLWYIVWAREIPVPKEANNAFRDCSAALAIFADRWPKAEHYRDCFELLAVSIPRSQPLGHLSKYAQDGLRALVAKLEESGIHRITSRMLHEMCDASQG</sequence>
<dbReference type="GO" id="GO:0005634">
    <property type="term" value="C:nucleus"/>
    <property type="evidence" value="ECO:0007669"/>
    <property type="project" value="UniProtKB-SubCell"/>
</dbReference>
<evidence type="ECO:0000259" key="9">
    <source>
        <dbReference type="SMART" id="SM00906"/>
    </source>
</evidence>
<name>A0A9P9FWM4_9HYPO</name>
<dbReference type="CDD" id="cd12148">
    <property type="entry name" value="fungal_TF_MHR"/>
    <property type="match status" value="1"/>
</dbReference>
<feature type="domain" description="Xylanolytic transcriptional activator regulatory" evidence="9">
    <location>
        <begin position="276"/>
        <end position="347"/>
    </location>
</feature>
<dbReference type="GO" id="GO:0000981">
    <property type="term" value="F:DNA-binding transcription factor activity, RNA polymerase II-specific"/>
    <property type="evidence" value="ECO:0007669"/>
    <property type="project" value="TreeGrafter"/>
</dbReference>
<comment type="caution">
    <text evidence="10">The sequence shown here is derived from an EMBL/GenBank/DDBJ whole genome shotgun (WGS) entry which is preliminary data.</text>
</comment>
<dbReference type="PANTHER" id="PTHR47782">
    <property type="entry name" value="ZN(II)2CYS6 TRANSCRIPTION FACTOR (EUROFUNG)-RELATED"/>
    <property type="match status" value="1"/>
</dbReference>
<dbReference type="Pfam" id="PF04082">
    <property type="entry name" value="Fungal_trans"/>
    <property type="match status" value="1"/>
</dbReference>
<keyword evidence="7" id="KW-0539">Nucleus</keyword>
<dbReference type="GO" id="GO:0006351">
    <property type="term" value="P:DNA-templated transcription"/>
    <property type="evidence" value="ECO:0007669"/>
    <property type="project" value="InterPro"/>
</dbReference>